<evidence type="ECO:0000313" key="2">
    <source>
        <dbReference type="EMBL" id="MFF4521108.1"/>
    </source>
</evidence>
<evidence type="ECO:0000313" key="3">
    <source>
        <dbReference type="Proteomes" id="UP001602058"/>
    </source>
</evidence>
<feature type="region of interest" description="Disordered" evidence="1">
    <location>
        <begin position="1"/>
        <end position="32"/>
    </location>
</feature>
<evidence type="ECO:0000256" key="1">
    <source>
        <dbReference type="SAM" id="MobiDB-lite"/>
    </source>
</evidence>
<protein>
    <submittedName>
        <fullName evidence="2">Uncharacterized protein</fullName>
    </submittedName>
</protein>
<keyword evidence="3" id="KW-1185">Reference proteome</keyword>
<gene>
    <name evidence="2" type="ORF">ACFY1D_06580</name>
</gene>
<name>A0ABW6UCE8_9ACTN</name>
<feature type="compositionally biased region" description="Basic and acidic residues" evidence="1">
    <location>
        <begin position="1"/>
        <end position="12"/>
    </location>
</feature>
<accession>A0ABW6UCE8</accession>
<dbReference type="Proteomes" id="UP001602058">
    <property type="component" value="Unassembled WGS sequence"/>
</dbReference>
<reference evidence="2 3" key="1">
    <citation type="submission" date="2024-10" db="EMBL/GenBank/DDBJ databases">
        <title>The Natural Products Discovery Center: Release of the First 8490 Sequenced Strains for Exploring Actinobacteria Biosynthetic Diversity.</title>
        <authorList>
            <person name="Kalkreuter E."/>
            <person name="Kautsar S.A."/>
            <person name="Yang D."/>
            <person name="Bader C.D."/>
            <person name="Teijaro C.N."/>
            <person name="Fluegel L."/>
            <person name="Davis C.M."/>
            <person name="Simpson J.R."/>
            <person name="Lauterbach L."/>
            <person name="Steele A.D."/>
            <person name="Gui C."/>
            <person name="Meng S."/>
            <person name="Li G."/>
            <person name="Viehrig K."/>
            <person name="Ye F."/>
            <person name="Su P."/>
            <person name="Kiefer A.F."/>
            <person name="Nichols A."/>
            <person name="Cepeda A.J."/>
            <person name="Yan W."/>
            <person name="Fan B."/>
            <person name="Jiang Y."/>
            <person name="Adhikari A."/>
            <person name="Zheng C.-J."/>
            <person name="Schuster L."/>
            <person name="Cowan T.M."/>
            <person name="Smanski M.J."/>
            <person name="Chevrette M.G."/>
            <person name="De Carvalho L.P.S."/>
            <person name="Shen B."/>
        </authorList>
    </citation>
    <scope>NUCLEOTIDE SEQUENCE [LARGE SCALE GENOMIC DNA]</scope>
    <source>
        <strain evidence="2 3">NPDC001390</strain>
    </source>
</reference>
<dbReference type="RefSeq" id="WP_387884185.1">
    <property type="nucleotide sequence ID" value="NZ_JBIAWJ010000002.1"/>
</dbReference>
<sequence length="141" mass="15008">MRRTTARSDSRHPTPAATRCPEPRTWRHHASSPHPHITRVLALAAGLAAAGSLALSAPASASGDVSATLRVTVTSGDSVYTQINCDYTCYRDFTVGTAKDIPVSVAEGQWIQVFSSNGCYDSLTIGGTYVERDGQVIELSL</sequence>
<organism evidence="2 3">
    <name type="scientific">Streptomyces bluensis</name>
    <dbReference type="NCBI Taxonomy" id="33897"/>
    <lineage>
        <taxon>Bacteria</taxon>
        <taxon>Bacillati</taxon>
        <taxon>Actinomycetota</taxon>
        <taxon>Actinomycetes</taxon>
        <taxon>Kitasatosporales</taxon>
        <taxon>Streptomycetaceae</taxon>
        <taxon>Streptomyces</taxon>
    </lineage>
</organism>
<comment type="caution">
    <text evidence="2">The sequence shown here is derived from an EMBL/GenBank/DDBJ whole genome shotgun (WGS) entry which is preliminary data.</text>
</comment>
<proteinExistence type="predicted"/>
<dbReference type="EMBL" id="JBIAWJ010000002">
    <property type="protein sequence ID" value="MFF4521108.1"/>
    <property type="molecule type" value="Genomic_DNA"/>
</dbReference>